<protein>
    <submittedName>
        <fullName evidence="3">Uncharacterized protein</fullName>
    </submittedName>
</protein>
<feature type="region of interest" description="Disordered" evidence="1">
    <location>
        <begin position="454"/>
        <end position="485"/>
    </location>
</feature>
<keyword evidence="2" id="KW-1133">Transmembrane helix</keyword>
<dbReference type="Proteomes" id="UP000321514">
    <property type="component" value="Unassembled WGS sequence"/>
</dbReference>
<feature type="transmembrane region" description="Helical" evidence="2">
    <location>
        <begin position="568"/>
        <end position="587"/>
    </location>
</feature>
<feature type="compositionally biased region" description="Low complexity" evidence="1">
    <location>
        <begin position="396"/>
        <end position="407"/>
    </location>
</feature>
<feature type="compositionally biased region" description="Acidic residues" evidence="1">
    <location>
        <begin position="208"/>
        <end position="230"/>
    </location>
</feature>
<accession>A0A511T3Q9</accession>
<feature type="region of interest" description="Disordered" evidence="1">
    <location>
        <begin position="166"/>
        <end position="413"/>
    </location>
</feature>
<evidence type="ECO:0000313" key="3">
    <source>
        <dbReference type="EMBL" id="GEN08801.1"/>
    </source>
</evidence>
<feature type="compositionally biased region" description="Low complexity" evidence="1">
    <location>
        <begin position="198"/>
        <end position="207"/>
    </location>
</feature>
<evidence type="ECO:0000256" key="2">
    <source>
        <dbReference type="SAM" id="Phobius"/>
    </source>
</evidence>
<feature type="transmembrane region" description="Helical" evidence="2">
    <location>
        <begin position="502"/>
        <end position="522"/>
    </location>
</feature>
<name>A0A511T3Q9_MYXFU</name>
<feature type="compositionally biased region" description="Polar residues" evidence="1">
    <location>
        <begin position="253"/>
        <end position="264"/>
    </location>
</feature>
<reference evidence="3 4" key="1">
    <citation type="submission" date="2019-07" db="EMBL/GenBank/DDBJ databases">
        <title>Whole genome shotgun sequence of Myxococcus fulvus NBRC 100333.</title>
        <authorList>
            <person name="Hosoyama A."/>
            <person name="Uohara A."/>
            <person name="Ohji S."/>
            <person name="Ichikawa N."/>
        </authorList>
    </citation>
    <scope>NUCLEOTIDE SEQUENCE [LARGE SCALE GENOMIC DNA]</scope>
    <source>
        <strain evidence="3 4">NBRC 100333</strain>
    </source>
</reference>
<feature type="compositionally biased region" description="Polar residues" evidence="1">
    <location>
        <begin position="21"/>
        <end position="36"/>
    </location>
</feature>
<dbReference type="EMBL" id="BJXR01000030">
    <property type="protein sequence ID" value="GEN08801.1"/>
    <property type="molecule type" value="Genomic_DNA"/>
</dbReference>
<feature type="compositionally biased region" description="Basic and acidic residues" evidence="1">
    <location>
        <begin position="273"/>
        <end position="290"/>
    </location>
</feature>
<evidence type="ECO:0000313" key="4">
    <source>
        <dbReference type="Proteomes" id="UP000321514"/>
    </source>
</evidence>
<keyword evidence="2" id="KW-0472">Membrane</keyword>
<keyword evidence="2" id="KW-0812">Transmembrane</keyword>
<evidence type="ECO:0000256" key="1">
    <source>
        <dbReference type="SAM" id="MobiDB-lite"/>
    </source>
</evidence>
<proteinExistence type="predicted"/>
<feature type="transmembrane region" description="Helical" evidence="2">
    <location>
        <begin position="593"/>
        <end position="614"/>
    </location>
</feature>
<feature type="region of interest" description="Disordered" evidence="1">
    <location>
        <begin position="1"/>
        <end position="36"/>
    </location>
</feature>
<comment type="caution">
    <text evidence="3">The sequence shown here is derived from an EMBL/GenBank/DDBJ whole genome shotgun (WGS) entry which is preliminary data.</text>
</comment>
<dbReference type="STRING" id="1334629.MFUL124B02_15640"/>
<gene>
    <name evidence="3" type="ORF">MFU01_38380</name>
</gene>
<sequence>MAGVSDHSAPEAPPSRRGEQSQDAASGENPSGRTSTQHFWEELQKGATHFQEHGSGVRQQGRLRQFAHGMSLPFHIARALLADSAARSRYLRVGMMQTLVALALSLTCMGSAKKAANAVDERRDAAVEAEVSRVIQAAAHAMAEDKAKDVDPEVMERLRERRRRRIAARERAKQEAAAGPQAGDEASAPRGTAGGTAGTAVAGTEAAEQGDGEESEEEQATAPGDEEGAAEQEQASGTPAPTHFAKKPGSTPPAGTSETASAEQSAKAGDQTRTSERQEPGSESKAKTSEKLAAAAQRAERRDARTASENPGQTPEKLAAATQPSEPTDERSASEDEAADAQAPAATRRAETAIPGKPPTGSDAIEDDTLKAPESTEAVLDDVDSLPPDVRESLKAASAAMKQAVEAEAARDKALEQRVRDVEAAASGQSDGGPSLASALGALIADAVTTELKQSAAEEQADGGIAGAPSSSKPQEKVEPPPQEEEDALPFLSYKGFSLLSLPFWIALFAAMQLAQWVIIALSRDYHDVISRDASLLTRIEPEDEAFTPHVRLNVQWLRKKVQRRVRAMLLFAVGVPAAVFVVSPLFCTGLSGPLITAITSLWGMWWLMVFTAAKSCRAWDEVEGRRPPWFLRAWTTLTTRVPGLRWGILQRYGAMWTQRTSEVYAPVASVERHPWAYAGLSLVRFVGSFAPLKFFVRPLIPVASAHILQHERTRRLTHTSPDQDHPAKDS</sequence>
<dbReference type="AlphaFoldDB" id="A0A511T3Q9"/>
<organism evidence="3 4">
    <name type="scientific">Myxococcus fulvus</name>
    <dbReference type="NCBI Taxonomy" id="33"/>
    <lineage>
        <taxon>Bacteria</taxon>
        <taxon>Pseudomonadati</taxon>
        <taxon>Myxococcota</taxon>
        <taxon>Myxococcia</taxon>
        <taxon>Myxococcales</taxon>
        <taxon>Cystobacterineae</taxon>
        <taxon>Myxococcaceae</taxon>
        <taxon>Myxococcus</taxon>
    </lineage>
</organism>